<evidence type="ECO:0000256" key="2">
    <source>
        <dbReference type="ARBA" id="ARBA00023027"/>
    </source>
</evidence>
<proteinExistence type="inferred from homology"/>
<dbReference type="InterPro" id="IPR036291">
    <property type="entry name" value="NAD(P)-bd_dom_sf"/>
</dbReference>
<dbReference type="Proteomes" id="UP001465755">
    <property type="component" value="Unassembled WGS sequence"/>
</dbReference>
<evidence type="ECO:0000313" key="3">
    <source>
        <dbReference type="EMBL" id="KAK9802050.1"/>
    </source>
</evidence>
<gene>
    <name evidence="3" type="ORF">WJX73_006937</name>
</gene>
<comment type="caution">
    <text evidence="3">The sequence shown here is derived from an EMBL/GenBank/DDBJ whole genome shotgun (WGS) entry which is preliminary data.</text>
</comment>
<sequence length="361" mass="38465">MTSQLPTIQSLTANKLLVGGKLTSAAAHSGSNKPKSRGYQKPHHAFWLGISHVVTQHRCLASLQASSAVLDEAPSSPAAPLSLTAVLIVGPGVLGAYLGKLWAEEHPEAVVVGQTNTSKNHSRLQALGIRPRLKEGAGRERFPNVVFCAPPSGCDDYEAEVKAALKLWDGSGTFLFTSSAGLYTAEDGSACSEDSPVQHMGNSERTDRLLKAESAVLGAGGCVLRLAGLYHADRGPHTFFLKQGTVQRWPGYLVNLIHYEDAARLCHAVLQHSGCDEPFQKRVFLGTDGSPLTFQTMIDATVASGCYEGSAELVGPEGGSKGKQLSNAATREALGWEPKYSSFEAFMSQGAQDFYKSSSLF</sequence>
<comment type="similarity">
    <text evidence="1">Belongs to the NAD(P)-dependent epimerase/dehydratase family.</text>
</comment>
<accession>A0AAW1P2W5</accession>
<dbReference type="PANTHER" id="PTHR43574">
    <property type="entry name" value="EPIMERASE-RELATED"/>
    <property type="match status" value="1"/>
</dbReference>
<dbReference type="AlphaFoldDB" id="A0AAW1P2W5"/>
<keyword evidence="4" id="KW-1185">Reference proteome</keyword>
<reference evidence="3 4" key="1">
    <citation type="journal article" date="2024" name="Nat. Commun.">
        <title>Phylogenomics reveals the evolutionary origins of lichenization in chlorophyte algae.</title>
        <authorList>
            <person name="Puginier C."/>
            <person name="Libourel C."/>
            <person name="Otte J."/>
            <person name="Skaloud P."/>
            <person name="Haon M."/>
            <person name="Grisel S."/>
            <person name="Petersen M."/>
            <person name="Berrin J.G."/>
            <person name="Delaux P.M."/>
            <person name="Dal Grande F."/>
            <person name="Keller J."/>
        </authorList>
    </citation>
    <scope>NUCLEOTIDE SEQUENCE [LARGE SCALE GENOMIC DNA]</scope>
    <source>
        <strain evidence="3 4">SAG 2036</strain>
    </source>
</reference>
<dbReference type="EMBL" id="JALJOQ010000072">
    <property type="protein sequence ID" value="KAK9802050.1"/>
    <property type="molecule type" value="Genomic_DNA"/>
</dbReference>
<evidence type="ECO:0000256" key="1">
    <source>
        <dbReference type="ARBA" id="ARBA00007637"/>
    </source>
</evidence>
<protein>
    <submittedName>
        <fullName evidence="3">Uncharacterized protein</fullName>
    </submittedName>
</protein>
<organism evidence="3 4">
    <name type="scientific">Symbiochloris irregularis</name>
    <dbReference type="NCBI Taxonomy" id="706552"/>
    <lineage>
        <taxon>Eukaryota</taxon>
        <taxon>Viridiplantae</taxon>
        <taxon>Chlorophyta</taxon>
        <taxon>core chlorophytes</taxon>
        <taxon>Trebouxiophyceae</taxon>
        <taxon>Trebouxiales</taxon>
        <taxon>Trebouxiaceae</taxon>
        <taxon>Symbiochloris</taxon>
    </lineage>
</organism>
<evidence type="ECO:0000313" key="4">
    <source>
        <dbReference type="Proteomes" id="UP001465755"/>
    </source>
</evidence>
<dbReference type="SUPFAM" id="SSF51735">
    <property type="entry name" value="NAD(P)-binding Rossmann-fold domains"/>
    <property type="match status" value="1"/>
</dbReference>
<dbReference type="Gene3D" id="3.40.50.720">
    <property type="entry name" value="NAD(P)-binding Rossmann-like Domain"/>
    <property type="match status" value="1"/>
</dbReference>
<keyword evidence="2" id="KW-0520">NAD</keyword>
<name>A0AAW1P2W5_9CHLO</name>